<dbReference type="RefSeq" id="WP_195812689.1">
    <property type="nucleotide sequence ID" value="NZ_JADOBI010000001.1"/>
</dbReference>
<protein>
    <submittedName>
        <fullName evidence="1">Uncharacterized protein</fullName>
    </submittedName>
</protein>
<dbReference type="Proteomes" id="UP000636811">
    <property type="component" value="Unassembled WGS sequence"/>
</dbReference>
<keyword evidence="2" id="KW-1185">Reference proteome</keyword>
<organism evidence="1 2">
    <name type="scientific">Rahnella laticis</name>
    <dbReference type="NCBI Taxonomy" id="2787622"/>
    <lineage>
        <taxon>Bacteria</taxon>
        <taxon>Pseudomonadati</taxon>
        <taxon>Pseudomonadota</taxon>
        <taxon>Gammaproteobacteria</taxon>
        <taxon>Enterobacterales</taxon>
        <taxon>Yersiniaceae</taxon>
        <taxon>Rahnella</taxon>
    </lineage>
</organism>
<sequence>MANIIVTSYSKIEIEITYDIGEGNQVYSETLRPELHRFRFSEWLSFSNQSPPEFIVLEDGDFIRSLYVKRVTIRRFKQCAEGDCPDQYSEYQL</sequence>
<dbReference type="EMBL" id="JADOBI010000001">
    <property type="protein sequence ID" value="MBF7978120.1"/>
    <property type="molecule type" value="Genomic_DNA"/>
</dbReference>
<comment type="caution">
    <text evidence="1">The sequence shown here is derived from an EMBL/GenBank/DDBJ whole genome shotgun (WGS) entry which is preliminary data.</text>
</comment>
<evidence type="ECO:0000313" key="1">
    <source>
        <dbReference type="EMBL" id="MBF7978120.1"/>
    </source>
</evidence>
<name>A0ABS0E288_9GAMM</name>
<accession>A0ABS0E288</accession>
<reference evidence="1 2" key="1">
    <citation type="submission" date="2020-11" db="EMBL/GenBank/DDBJ databases">
        <title>Taxonomic investigation of Rahnella strains.</title>
        <authorList>
            <person name="Lee S.D."/>
        </authorList>
    </citation>
    <scope>NUCLEOTIDE SEQUENCE [LARGE SCALE GENOMIC DNA]</scope>
    <source>
        <strain evidence="1 2">SAP-17</strain>
    </source>
</reference>
<proteinExistence type="predicted"/>
<gene>
    <name evidence="1" type="ORF">IV433_01700</name>
</gene>
<evidence type="ECO:0000313" key="2">
    <source>
        <dbReference type="Proteomes" id="UP000636811"/>
    </source>
</evidence>